<proteinExistence type="predicted"/>
<comment type="caution">
    <text evidence="3">The sequence shown here is derived from an EMBL/GenBank/DDBJ whole genome shotgun (WGS) entry which is preliminary data.</text>
</comment>
<feature type="domain" description="Acyl-CoA thioesterase-like C-terminal" evidence="2">
    <location>
        <begin position="131"/>
        <end position="264"/>
    </location>
</feature>
<evidence type="ECO:0000259" key="1">
    <source>
        <dbReference type="Pfam" id="PF13622"/>
    </source>
</evidence>
<dbReference type="EMBL" id="JADDOJ010000027">
    <property type="protein sequence ID" value="MBE7940614.1"/>
    <property type="molecule type" value="Genomic_DNA"/>
</dbReference>
<protein>
    <submittedName>
        <fullName evidence="3">Thioesterase family protein</fullName>
    </submittedName>
</protein>
<name>A0ABR9SE32_9BURK</name>
<dbReference type="InterPro" id="IPR029069">
    <property type="entry name" value="HotDog_dom_sf"/>
</dbReference>
<feature type="domain" description="Acyl-CoA thioesterase-like N-terminal HotDog" evidence="1">
    <location>
        <begin position="26"/>
        <end position="106"/>
    </location>
</feature>
<dbReference type="InterPro" id="IPR049450">
    <property type="entry name" value="ACOT8-like_C"/>
</dbReference>
<reference evidence="3 4" key="1">
    <citation type="submission" date="2020-10" db="EMBL/GenBank/DDBJ databases">
        <title>Draft genome of Ramlibacter aquaticus LMG 30558.</title>
        <authorList>
            <person name="Props R."/>
        </authorList>
    </citation>
    <scope>NUCLEOTIDE SEQUENCE [LARGE SCALE GENOMIC DNA]</scope>
    <source>
        <strain evidence="3 4">LMG 30558</strain>
    </source>
</reference>
<dbReference type="Proteomes" id="UP000715965">
    <property type="component" value="Unassembled WGS sequence"/>
</dbReference>
<evidence type="ECO:0000313" key="4">
    <source>
        <dbReference type="Proteomes" id="UP000715965"/>
    </source>
</evidence>
<gene>
    <name evidence="3" type="ORF">IM725_08530</name>
</gene>
<sequence length="268" mass="29619">MSRTLFDEAVALAPAGEGCWTGHTHPGWANMIGPFGGISAAALLHAVLLHPQRLGEPVSLTVNFAAAVADGPYELRARPARTNRSTQHWWVEMLQGGETVLTATAITAVRRDTFEMTEALAPVVPRPLDLPRSDPARVTWTRRYDLRVVEGEPPATWDASDSGHSRSLLWMRDDPHRPLDWLSLTALADVFIPRIWRRRATLVPLGTVTMTVYYHAGPQQLAETGTGFVLGQAQAQGFRAGYNDQAALLWNEAGTLLASSHQWMYYKE</sequence>
<evidence type="ECO:0000313" key="3">
    <source>
        <dbReference type="EMBL" id="MBE7940614.1"/>
    </source>
</evidence>
<organism evidence="3 4">
    <name type="scientific">Ramlibacter aquaticus</name>
    <dbReference type="NCBI Taxonomy" id="2780094"/>
    <lineage>
        <taxon>Bacteria</taxon>
        <taxon>Pseudomonadati</taxon>
        <taxon>Pseudomonadota</taxon>
        <taxon>Betaproteobacteria</taxon>
        <taxon>Burkholderiales</taxon>
        <taxon>Comamonadaceae</taxon>
        <taxon>Ramlibacter</taxon>
    </lineage>
</organism>
<dbReference type="Pfam" id="PF20789">
    <property type="entry name" value="4HBT_3C"/>
    <property type="match status" value="1"/>
</dbReference>
<keyword evidence="4" id="KW-1185">Reference proteome</keyword>
<accession>A0ABR9SE32</accession>
<dbReference type="RefSeq" id="WP_193780155.1">
    <property type="nucleotide sequence ID" value="NZ_JADDOJ010000027.1"/>
</dbReference>
<dbReference type="Gene3D" id="2.40.160.210">
    <property type="entry name" value="Acyl-CoA thioesterase, double hotdog domain"/>
    <property type="match status" value="1"/>
</dbReference>
<dbReference type="SUPFAM" id="SSF54637">
    <property type="entry name" value="Thioesterase/thiol ester dehydrase-isomerase"/>
    <property type="match status" value="2"/>
</dbReference>
<evidence type="ECO:0000259" key="2">
    <source>
        <dbReference type="Pfam" id="PF20789"/>
    </source>
</evidence>
<dbReference type="InterPro" id="IPR042171">
    <property type="entry name" value="Acyl-CoA_hotdog"/>
</dbReference>
<dbReference type="Pfam" id="PF13622">
    <property type="entry name" value="4HBT_3"/>
    <property type="match status" value="1"/>
</dbReference>
<dbReference type="InterPro" id="IPR049449">
    <property type="entry name" value="TesB_ACOT8-like_N"/>
</dbReference>